<dbReference type="Pfam" id="PF08378">
    <property type="entry name" value="NERD"/>
    <property type="match status" value="1"/>
</dbReference>
<evidence type="ECO:0000313" key="2">
    <source>
        <dbReference type="EMBL" id="TDM02835.1"/>
    </source>
</evidence>
<organism evidence="2 3">
    <name type="scientific">Macrococcus hajekii</name>
    <dbReference type="NCBI Taxonomy" id="198482"/>
    <lineage>
        <taxon>Bacteria</taxon>
        <taxon>Bacillati</taxon>
        <taxon>Bacillota</taxon>
        <taxon>Bacilli</taxon>
        <taxon>Bacillales</taxon>
        <taxon>Staphylococcaceae</taxon>
        <taxon>Macrococcus</taxon>
    </lineage>
</organism>
<dbReference type="Proteomes" id="UP000295328">
    <property type="component" value="Unassembled WGS sequence"/>
</dbReference>
<proteinExistence type="predicted"/>
<dbReference type="InterPro" id="IPR011528">
    <property type="entry name" value="NERD"/>
</dbReference>
<gene>
    <name evidence="2" type="ORF">ERX37_01735</name>
</gene>
<evidence type="ECO:0000259" key="1">
    <source>
        <dbReference type="PROSITE" id="PS50965"/>
    </source>
</evidence>
<reference evidence="2 3" key="1">
    <citation type="submission" date="2019-01" db="EMBL/GenBank/DDBJ databases">
        <title>Draft genome sequences of the type strains of six Macrococcus species.</title>
        <authorList>
            <person name="Mazhar S."/>
            <person name="Altermann E."/>
            <person name="Hill C."/>
            <person name="Mcauliffe O."/>
        </authorList>
    </citation>
    <scope>NUCLEOTIDE SEQUENCE [LARGE SCALE GENOMIC DNA]</scope>
    <source>
        <strain evidence="2 3">CCM4809</strain>
    </source>
</reference>
<dbReference type="PROSITE" id="PS50965">
    <property type="entry name" value="NERD"/>
    <property type="match status" value="1"/>
</dbReference>
<dbReference type="OrthoDB" id="2164794at2"/>
<name>A0A4V3BE65_9STAP</name>
<dbReference type="EMBL" id="SCWE01000001">
    <property type="protein sequence ID" value="TDM02835.1"/>
    <property type="molecule type" value="Genomic_DNA"/>
</dbReference>
<comment type="caution">
    <text evidence="2">The sequence shown here is derived from an EMBL/GenBank/DDBJ whole genome shotgun (WGS) entry which is preliminary data.</text>
</comment>
<protein>
    <submittedName>
        <fullName evidence="2">NERD domain-containing protein</fullName>
    </submittedName>
</protein>
<dbReference type="AlphaFoldDB" id="A0A4V3BE65"/>
<keyword evidence="3" id="KW-1185">Reference proteome</keyword>
<accession>A0A4V3BE65</accession>
<evidence type="ECO:0000313" key="3">
    <source>
        <dbReference type="Proteomes" id="UP000295328"/>
    </source>
</evidence>
<feature type="domain" description="NERD" evidence="1">
    <location>
        <begin position="51"/>
        <end position="161"/>
    </location>
</feature>
<sequence>MNLCTEFINQNVDSVRLLKGGVFLDHILLEMELLYARGVEVSMNQLAKERKGHAGERMVKESLEKIVEFSYTLSDILREFEGTFVQSDFIIVHFNRLAILEVKNHCRNYELKNDEWYFSNGHKGSNPFHQLDRAKGLLAKFLKSKDICIPVWGYIVRTNEVSKL</sequence>